<keyword evidence="2" id="KW-1185">Reference proteome</keyword>
<organism evidence="1 2">
    <name type="scientific">Lactarius akahatsu</name>
    <dbReference type="NCBI Taxonomy" id="416441"/>
    <lineage>
        <taxon>Eukaryota</taxon>
        <taxon>Fungi</taxon>
        <taxon>Dikarya</taxon>
        <taxon>Basidiomycota</taxon>
        <taxon>Agaricomycotina</taxon>
        <taxon>Agaricomycetes</taxon>
        <taxon>Russulales</taxon>
        <taxon>Russulaceae</taxon>
        <taxon>Lactarius</taxon>
    </lineage>
</organism>
<dbReference type="EMBL" id="JAKELL010000216">
    <property type="protein sequence ID" value="KAH8978630.1"/>
    <property type="molecule type" value="Genomic_DNA"/>
</dbReference>
<proteinExistence type="predicted"/>
<dbReference type="InterPro" id="IPR027417">
    <property type="entry name" value="P-loop_NTPase"/>
</dbReference>
<dbReference type="Proteomes" id="UP001201163">
    <property type="component" value="Unassembled WGS sequence"/>
</dbReference>
<evidence type="ECO:0008006" key="3">
    <source>
        <dbReference type="Google" id="ProtNLM"/>
    </source>
</evidence>
<sequence>MPCVSRLSSANIHPSLVHLSSIRVLHTSPNLENTFSDILALNQIHDLQLIWAINIEIFVDFVKTRPTSDLELVFKDHAGVQYQSKKFENGVLVHWDVDIHVRTHTSATLTVRRLDRAHFQRVAELSVKIKPDEFGDDRIVCLEGSDALLPVRFTSSSVFKDSNHRVTVTFVCGGSRSATIPNIVAPIDTQQPHRRIPEFSFRVLIIGRANAGKTSILQRICETTESPIIYRGNEEVRSPILFANLIQLPTRLHSTLPWTEASTGLT</sequence>
<gene>
    <name evidence="1" type="ORF">EDB92DRAFT_2107960</name>
</gene>
<protein>
    <recommendedName>
        <fullName evidence="3">G domain-containing protein</fullName>
    </recommendedName>
</protein>
<name>A0AAD4L3E9_9AGAM</name>
<evidence type="ECO:0000313" key="1">
    <source>
        <dbReference type="EMBL" id="KAH8978630.1"/>
    </source>
</evidence>
<reference evidence="1" key="1">
    <citation type="submission" date="2022-01" db="EMBL/GenBank/DDBJ databases">
        <title>Comparative genomics reveals a dynamic genome evolution in the ectomycorrhizal milk-cap (Lactarius) mushrooms.</title>
        <authorList>
            <consortium name="DOE Joint Genome Institute"/>
            <person name="Lebreton A."/>
            <person name="Tang N."/>
            <person name="Kuo A."/>
            <person name="LaButti K."/>
            <person name="Drula E."/>
            <person name="Barry K."/>
            <person name="Clum A."/>
            <person name="Lipzen A."/>
            <person name="Mousain D."/>
            <person name="Ng V."/>
            <person name="Wang R."/>
            <person name="Wang X."/>
            <person name="Dai Y."/>
            <person name="Henrissat B."/>
            <person name="Grigoriev I.V."/>
            <person name="Guerin-Laguette A."/>
            <person name="Yu F."/>
            <person name="Martin F.M."/>
        </authorList>
    </citation>
    <scope>NUCLEOTIDE SEQUENCE</scope>
    <source>
        <strain evidence="1">QP</strain>
    </source>
</reference>
<dbReference type="SUPFAM" id="SSF52540">
    <property type="entry name" value="P-loop containing nucleoside triphosphate hydrolases"/>
    <property type="match status" value="1"/>
</dbReference>
<accession>A0AAD4L3E9</accession>
<evidence type="ECO:0000313" key="2">
    <source>
        <dbReference type="Proteomes" id="UP001201163"/>
    </source>
</evidence>
<feature type="non-terminal residue" evidence="1">
    <location>
        <position position="1"/>
    </location>
</feature>
<comment type="caution">
    <text evidence="1">The sequence shown here is derived from an EMBL/GenBank/DDBJ whole genome shotgun (WGS) entry which is preliminary data.</text>
</comment>
<dbReference type="AlphaFoldDB" id="A0AAD4L3E9"/>